<dbReference type="SMART" id="SM00331">
    <property type="entry name" value="PP2C_SIG"/>
    <property type="match status" value="1"/>
</dbReference>
<dbReference type="Proteomes" id="UP000077315">
    <property type="component" value="Unassembled WGS sequence"/>
</dbReference>
<dbReference type="InterPro" id="IPR001932">
    <property type="entry name" value="PPM-type_phosphatase-like_dom"/>
</dbReference>
<dbReference type="FunFam" id="3.60.40.10:FF:000016">
    <property type="entry name" value="Protein phosphatase 2C"/>
    <property type="match status" value="1"/>
</dbReference>
<dbReference type="GeneID" id="28989705"/>
<dbReference type="PANTHER" id="PTHR13832">
    <property type="entry name" value="PROTEIN PHOSPHATASE 2C"/>
    <property type="match status" value="1"/>
</dbReference>
<dbReference type="Pfam" id="PF00481">
    <property type="entry name" value="PP2C"/>
    <property type="match status" value="1"/>
</dbReference>
<dbReference type="InterPro" id="IPR000222">
    <property type="entry name" value="PP2C_BS"/>
</dbReference>
<gene>
    <name evidence="13" type="ORF">PHYBLDRAFT_121405</name>
</gene>
<evidence type="ECO:0000256" key="4">
    <source>
        <dbReference type="ARBA" id="ARBA00013081"/>
    </source>
</evidence>
<dbReference type="EMBL" id="KV440972">
    <property type="protein sequence ID" value="OAD79771.1"/>
    <property type="molecule type" value="Genomic_DNA"/>
</dbReference>
<feature type="region of interest" description="Disordered" evidence="11">
    <location>
        <begin position="315"/>
        <end position="358"/>
    </location>
</feature>
<sequence length="358" mass="39535">MGQTLSEPITEKESEEGGSQRVIYAASAMQGWRISMEDAHITIAEDGDTQASLFAVFDGHGGEKTAKYSKDHLPNLLLKSEAFKQGHFREALKQSFLGIDEALREDPLYVNEPSGCTAVVALLTKQNILFVSNAGDSRAVLCTGGRAIALSQDHKPTNKKETERIEKAGGFVRLARVNGKLALSRALGDFEYKMGNLPPEQQIVTAFPDVVEHTLNEKDEFLILACDGIWDCMTNPEVVNFVQHHLGNKESLKNICELLMGKCLAKTKGQVLGQDNMTVILVAFLNETPERWYELMAEKYKDTKLPEASYPTATLNKRSIHEKNVSSESNNNGDSNKVVLYNDGGTPQEVDNEDISLN</sequence>
<evidence type="ECO:0000256" key="10">
    <source>
        <dbReference type="RuleBase" id="RU003465"/>
    </source>
</evidence>
<dbReference type="PROSITE" id="PS51746">
    <property type="entry name" value="PPM_2"/>
    <property type="match status" value="1"/>
</dbReference>
<dbReference type="InterPro" id="IPR015655">
    <property type="entry name" value="PP2C"/>
</dbReference>
<comment type="similarity">
    <text evidence="3 10">Belongs to the PP2C family.</text>
</comment>
<dbReference type="GO" id="GO:0046872">
    <property type="term" value="F:metal ion binding"/>
    <property type="evidence" value="ECO:0007669"/>
    <property type="project" value="UniProtKB-KW"/>
</dbReference>
<evidence type="ECO:0000313" key="13">
    <source>
        <dbReference type="EMBL" id="OAD79771.1"/>
    </source>
</evidence>
<protein>
    <recommendedName>
        <fullName evidence="4">protein-serine/threonine phosphatase</fullName>
        <ecNumber evidence="4">3.1.3.16</ecNumber>
    </recommendedName>
</protein>
<evidence type="ECO:0000256" key="2">
    <source>
        <dbReference type="ARBA" id="ARBA00001946"/>
    </source>
</evidence>
<keyword evidence="5" id="KW-0479">Metal-binding</keyword>
<evidence type="ECO:0000256" key="9">
    <source>
        <dbReference type="ARBA" id="ARBA00048832"/>
    </source>
</evidence>
<proteinExistence type="inferred from homology"/>
<dbReference type="SUPFAM" id="SSF81606">
    <property type="entry name" value="PP2C-like"/>
    <property type="match status" value="1"/>
</dbReference>
<keyword evidence="8" id="KW-0464">Manganese</keyword>
<dbReference type="EC" id="3.1.3.16" evidence="4"/>
<dbReference type="InterPro" id="IPR036457">
    <property type="entry name" value="PPM-type-like_dom_sf"/>
</dbReference>
<organism evidence="13 14">
    <name type="scientific">Phycomyces blakesleeanus (strain ATCC 8743b / DSM 1359 / FGSC 10004 / NBRC 33097 / NRRL 1555)</name>
    <dbReference type="NCBI Taxonomy" id="763407"/>
    <lineage>
        <taxon>Eukaryota</taxon>
        <taxon>Fungi</taxon>
        <taxon>Fungi incertae sedis</taxon>
        <taxon>Mucoromycota</taxon>
        <taxon>Mucoromycotina</taxon>
        <taxon>Mucoromycetes</taxon>
        <taxon>Mucorales</taxon>
        <taxon>Phycomycetaceae</taxon>
        <taxon>Phycomyces</taxon>
    </lineage>
</organism>
<evidence type="ECO:0000256" key="5">
    <source>
        <dbReference type="ARBA" id="ARBA00022723"/>
    </source>
</evidence>
<accession>A0A167QJ04</accession>
<feature type="compositionally biased region" description="Polar residues" evidence="11">
    <location>
        <begin position="326"/>
        <end position="335"/>
    </location>
</feature>
<dbReference type="AlphaFoldDB" id="A0A167QJ04"/>
<name>A0A167QJ04_PHYB8</name>
<evidence type="ECO:0000256" key="6">
    <source>
        <dbReference type="ARBA" id="ARBA00022801"/>
    </source>
</evidence>
<comment type="cofactor">
    <cofactor evidence="1">
        <name>Mn(2+)</name>
        <dbReference type="ChEBI" id="CHEBI:29035"/>
    </cofactor>
</comment>
<dbReference type="SMART" id="SM00332">
    <property type="entry name" value="PP2Cc"/>
    <property type="match status" value="1"/>
</dbReference>
<dbReference type="PANTHER" id="PTHR13832:SF565">
    <property type="entry name" value="AT28366P-RELATED"/>
    <property type="match status" value="1"/>
</dbReference>
<dbReference type="RefSeq" id="XP_018297811.1">
    <property type="nucleotide sequence ID" value="XM_018428799.1"/>
</dbReference>
<dbReference type="InParanoid" id="A0A167QJ04"/>
<keyword evidence="14" id="KW-1185">Reference proteome</keyword>
<reference evidence="14" key="1">
    <citation type="submission" date="2015-06" db="EMBL/GenBank/DDBJ databases">
        <title>Expansion of signal transduction pathways in fungi by whole-genome duplication.</title>
        <authorList>
            <consortium name="DOE Joint Genome Institute"/>
            <person name="Corrochano L.M."/>
            <person name="Kuo A."/>
            <person name="Marcet-Houben M."/>
            <person name="Polaino S."/>
            <person name="Salamov A."/>
            <person name="Villalobos J.M."/>
            <person name="Alvarez M.I."/>
            <person name="Avalos J."/>
            <person name="Benito E.P."/>
            <person name="Benoit I."/>
            <person name="Burger G."/>
            <person name="Camino L.P."/>
            <person name="Canovas D."/>
            <person name="Cerda-Olmedo E."/>
            <person name="Cheng J.-F."/>
            <person name="Dominguez A."/>
            <person name="Elias M."/>
            <person name="Eslava A.P."/>
            <person name="Glaser F."/>
            <person name="Grimwood J."/>
            <person name="Gutierrez G."/>
            <person name="Heitman J."/>
            <person name="Henrissat B."/>
            <person name="Iturriaga E.A."/>
            <person name="Lang B.F."/>
            <person name="Lavin J.L."/>
            <person name="Lee S."/>
            <person name="Li W."/>
            <person name="Lindquist E."/>
            <person name="Lopez-Garcia S."/>
            <person name="Luque E.M."/>
            <person name="Marcos A.T."/>
            <person name="Martin J."/>
            <person name="McCluskey K."/>
            <person name="Medina H.R."/>
            <person name="Miralles-Duran A."/>
            <person name="Miyazaki A."/>
            <person name="Munoz-Torres E."/>
            <person name="Oguiza J.A."/>
            <person name="Ohm R."/>
            <person name="Olmedo M."/>
            <person name="Orejas M."/>
            <person name="Ortiz-Castellanos L."/>
            <person name="Pisabarro A.G."/>
            <person name="Rodriguez-Romero J."/>
            <person name="Ruiz-Herrera J."/>
            <person name="Ruiz-Vazquez R."/>
            <person name="Sanz C."/>
            <person name="Schackwitz W."/>
            <person name="Schmutz J."/>
            <person name="Shahriari M."/>
            <person name="Shelest E."/>
            <person name="Silva-Franco F."/>
            <person name="Soanes D."/>
            <person name="Syed K."/>
            <person name="Tagua V.G."/>
            <person name="Talbot N.J."/>
            <person name="Thon M."/>
            <person name="De vries R.P."/>
            <person name="Wiebenga A."/>
            <person name="Yadav J.S."/>
            <person name="Braun E.L."/>
            <person name="Baker S."/>
            <person name="Garre V."/>
            <person name="Horwitz B."/>
            <person name="Torres-Martinez S."/>
            <person name="Idnurm A."/>
            <person name="Herrera-Estrella A."/>
            <person name="Gabaldon T."/>
            <person name="Grigoriev I.V."/>
        </authorList>
    </citation>
    <scope>NUCLEOTIDE SEQUENCE [LARGE SCALE GENOMIC DNA]</scope>
    <source>
        <strain evidence="14">NRRL 1555(-)</strain>
    </source>
</reference>
<dbReference type="VEuPathDB" id="FungiDB:PHYBLDRAFT_121405"/>
<dbReference type="Gene3D" id="3.60.40.10">
    <property type="entry name" value="PPM-type phosphatase domain"/>
    <property type="match status" value="1"/>
</dbReference>
<dbReference type="GO" id="GO:0004722">
    <property type="term" value="F:protein serine/threonine phosphatase activity"/>
    <property type="evidence" value="ECO:0007669"/>
    <property type="project" value="UniProtKB-EC"/>
</dbReference>
<keyword evidence="6 10" id="KW-0378">Hydrolase</keyword>
<dbReference type="STRING" id="763407.A0A167QJ04"/>
<keyword evidence="7 10" id="KW-0904">Protein phosphatase</keyword>
<evidence type="ECO:0000256" key="7">
    <source>
        <dbReference type="ARBA" id="ARBA00022912"/>
    </source>
</evidence>
<comment type="catalytic activity">
    <reaction evidence="9">
        <text>O-phospho-L-threonyl-[protein] + H2O = L-threonyl-[protein] + phosphate</text>
        <dbReference type="Rhea" id="RHEA:47004"/>
        <dbReference type="Rhea" id="RHEA-COMP:11060"/>
        <dbReference type="Rhea" id="RHEA-COMP:11605"/>
        <dbReference type="ChEBI" id="CHEBI:15377"/>
        <dbReference type="ChEBI" id="CHEBI:30013"/>
        <dbReference type="ChEBI" id="CHEBI:43474"/>
        <dbReference type="ChEBI" id="CHEBI:61977"/>
        <dbReference type="EC" id="3.1.3.16"/>
    </reaction>
    <physiologicalReaction direction="left-to-right" evidence="9">
        <dbReference type="Rhea" id="RHEA:47005"/>
    </physiologicalReaction>
</comment>
<dbReference type="OrthoDB" id="10264738at2759"/>
<dbReference type="PROSITE" id="PS01032">
    <property type="entry name" value="PPM_1"/>
    <property type="match status" value="1"/>
</dbReference>
<evidence type="ECO:0000256" key="11">
    <source>
        <dbReference type="SAM" id="MobiDB-lite"/>
    </source>
</evidence>
<evidence type="ECO:0000313" key="14">
    <source>
        <dbReference type="Proteomes" id="UP000077315"/>
    </source>
</evidence>
<evidence type="ECO:0000256" key="3">
    <source>
        <dbReference type="ARBA" id="ARBA00006702"/>
    </source>
</evidence>
<comment type="cofactor">
    <cofactor evidence="2">
        <name>Mg(2+)</name>
        <dbReference type="ChEBI" id="CHEBI:18420"/>
    </cofactor>
</comment>
<evidence type="ECO:0000259" key="12">
    <source>
        <dbReference type="PROSITE" id="PS51746"/>
    </source>
</evidence>
<dbReference type="CDD" id="cd00143">
    <property type="entry name" value="PP2Cc"/>
    <property type="match status" value="1"/>
</dbReference>
<evidence type="ECO:0000256" key="1">
    <source>
        <dbReference type="ARBA" id="ARBA00001936"/>
    </source>
</evidence>
<evidence type="ECO:0000256" key="8">
    <source>
        <dbReference type="ARBA" id="ARBA00023211"/>
    </source>
</evidence>
<feature type="domain" description="PPM-type phosphatase" evidence="12">
    <location>
        <begin position="23"/>
        <end position="284"/>
    </location>
</feature>